<protein>
    <submittedName>
        <fullName evidence="1">Uncharacterized protein</fullName>
    </submittedName>
</protein>
<accession>A0ABM8MAI0</accession>
<dbReference type="EMBL" id="CAHJWF010000412">
    <property type="protein sequence ID" value="CAB5507382.1"/>
    <property type="molecule type" value="Genomic_DNA"/>
</dbReference>
<keyword evidence="2" id="KW-1185">Reference proteome</keyword>
<organism evidence="1 2">
    <name type="scientific">Bathymodiolus thermophilus thioautotrophic gill symbiont</name>
    <dbReference type="NCBI Taxonomy" id="2360"/>
    <lineage>
        <taxon>Bacteria</taxon>
        <taxon>Pseudomonadati</taxon>
        <taxon>Pseudomonadota</taxon>
        <taxon>Gammaproteobacteria</taxon>
        <taxon>sulfur-oxidizing symbionts</taxon>
    </lineage>
</organism>
<evidence type="ECO:0000313" key="1">
    <source>
        <dbReference type="EMBL" id="CAB5507382.1"/>
    </source>
</evidence>
<sequence length="191" mass="21880">MNSIKTIKGLLSQDFTIKAYDCITNNNKVLLYQMGLDDEAITCLVKIGKSNIKLATLAFEKAITVNTYVDPEVIKSVLVSNSKQYEEETLINNLVTSGAGFEMIRYFIQTYTNRKHTRLRQEFGVNDAEINKNNNAVSEKLADNFFASFGHKNRTINIEDILIFSTKNNYSMNSIWRELKIFYNNTHPVTK</sequence>
<evidence type="ECO:0000313" key="2">
    <source>
        <dbReference type="Proteomes" id="UP000626656"/>
    </source>
</evidence>
<gene>
    <name evidence="1" type="ORF">AZO1586I_1829</name>
</gene>
<name>A0ABM8MAI0_9GAMM</name>
<reference evidence="1 2" key="1">
    <citation type="submission" date="2020-05" db="EMBL/GenBank/DDBJ databases">
        <authorList>
            <person name="Petersen J."/>
            <person name="Sayavedra L."/>
        </authorList>
    </citation>
    <scope>NUCLEOTIDE SEQUENCE [LARGE SCALE GENOMIC DNA]</scope>
    <source>
        <strain evidence="1">B azoricus SOX ET2 1586I</strain>
    </source>
</reference>
<comment type="caution">
    <text evidence="1">The sequence shown here is derived from an EMBL/GenBank/DDBJ whole genome shotgun (WGS) entry which is preliminary data.</text>
</comment>
<proteinExistence type="predicted"/>
<dbReference type="RefSeq" id="WP_202784535.1">
    <property type="nucleotide sequence ID" value="NZ_CAHJWF010000412.1"/>
</dbReference>
<dbReference type="Proteomes" id="UP000626656">
    <property type="component" value="Unassembled WGS sequence"/>
</dbReference>